<gene>
    <name evidence="1" type="ORF">COX83_01895</name>
</gene>
<proteinExistence type="predicted"/>
<name>A0A2M7V4H0_9BACT</name>
<reference evidence="2" key="1">
    <citation type="submission" date="2017-09" db="EMBL/GenBank/DDBJ databases">
        <title>Depth-based differentiation of microbial function through sediment-hosted aquifers and enrichment of novel symbionts in the deep terrestrial subsurface.</title>
        <authorList>
            <person name="Probst A.J."/>
            <person name="Ladd B."/>
            <person name="Jarett J.K."/>
            <person name="Geller-Mcgrath D.E."/>
            <person name="Sieber C.M.K."/>
            <person name="Emerson J.B."/>
            <person name="Anantharaman K."/>
            <person name="Thomas B.C."/>
            <person name="Malmstrom R."/>
            <person name="Stieglmeier M."/>
            <person name="Klingl A."/>
            <person name="Woyke T."/>
            <person name="Ryan C.M."/>
            <person name="Banfield J.F."/>
        </authorList>
    </citation>
    <scope>NUCLEOTIDE SEQUENCE [LARGE SCALE GENOMIC DNA]</scope>
</reference>
<evidence type="ECO:0008006" key="3">
    <source>
        <dbReference type="Google" id="ProtNLM"/>
    </source>
</evidence>
<dbReference type="EMBL" id="PFPI01000025">
    <property type="protein sequence ID" value="PIZ93454.1"/>
    <property type="molecule type" value="Genomic_DNA"/>
</dbReference>
<comment type="caution">
    <text evidence="1">The sequence shown here is derived from an EMBL/GenBank/DDBJ whole genome shotgun (WGS) entry which is preliminary data.</text>
</comment>
<dbReference type="Proteomes" id="UP000230078">
    <property type="component" value="Unassembled WGS sequence"/>
</dbReference>
<organism evidence="1 2">
    <name type="scientific">Candidatus Magasanikbacteria bacterium CG_4_10_14_0_2_um_filter_41_31</name>
    <dbReference type="NCBI Taxonomy" id="1974639"/>
    <lineage>
        <taxon>Bacteria</taxon>
        <taxon>Candidatus Magasanikiibacteriota</taxon>
    </lineage>
</organism>
<evidence type="ECO:0000313" key="1">
    <source>
        <dbReference type="EMBL" id="PIZ93454.1"/>
    </source>
</evidence>
<accession>A0A2M7V4H0</accession>
<dbReference type="AlphaFoldDB" id="A0A2M7V4H0"/>
<protein>
    <recommendedName>
        <fullName evidence="3">YtxH domain-containing protein</fullName>
    </recommendedName>
</protein>
<evidence type="ECO:0000313" key="2">
    <source>
        <dbReference type="Proteomes" id="UP000230078"/>
    </source>
</evidence>
<sequence length="104" mass="11642">MGKFNKGVVLGGVLGAALVWLNTSTKGKHYRSQLVEQASDIYEKVKQEVQQSGAMDKMNKNKYVSMVKKAVDKHAIENGMVANVKNTIVRLLSSQWKTFKKEVK</sequence>